<name>A0A853FGQ8_9BURK</name>
<feature type="binding site" evidence="3">
    <location>
        <position position="66"/>
    </location>
    <ligand>
        <name>a divalent metal cation</name>
        <dbReference type="ChEBI" id="CHEBI:60240"/>
        <label>1</label>
    </ligand>
</feature>
<dbReference type="GO" id="GO:0046872">
    <property type="term" value="F:metal ion binding"/>
    <property type="evidence" value="ECO:0007669"/>
    <property type="project" value="UniProtKB-KW"/>
</dbReference>
<dbReference type="EMBL" id="JACCEW010000004">
    <property type="protein sequence ID" value="NYT37980.1"/>
    <property type="molecule type" value="Genomic_DNA"/>
</dbReference>
<evidence type="ECO:0000256" key="1">
    <source>
        <dbReference type="ARBA" id="ARBA00006964"/>
    </source>
</evidence>
<sequence length="258" mass="27506">MDQVSTRQLATWLDNTLQAERFRDYCPNGLQVEGKATIGHIITGVTASQALLETAISRGADAVLVHHGWFWKGESPVVRGPRRQRLATALGSDLNVFGYHLPLDAHPTLGNNAQLARVLGLEPDRDADGNPVTCGPEGLIWLGSCPGANTLGDLREKIYKALQRVPLIVGDPQQKTGRVAWCTGAAQGMMEAAVDAGAHVYITGEASEPTTHLARETGTGFIGAGHHATERYGIQALGDAVAAQFGIKVEFVDIDNPV</sequence>
<accession>A0A853FGQ8</accession>
<dbReference type="OrthoDB" id="9800881at2"/>
<evidence type="ECO:0000313" key="4">
    <source>
        <dbReference type="EMBL" id="NYT37980.1"/>
    </source>
</evidence>
<comment type="similarity">
    <text evidence="1">Belongs to the GTP cyclohydrolase I type 2/NIF3 family.</text>
</comment>
<dbReference type="Pfam" id="PF01784">
    <property type="entry name" value="DUF34_NIF3"/>
    <property type="match status" value="1"/>
</dbReference>
<dbReference type="PANTHER" id="PTHR13799">
    <property type="entry name" value="NGG1 INTERACTING FACTOR 3"/>
    <property type="match status" value="1"/>
</dbReference>
<dbReference type="Gene3D" id="3.40.1390.30">
    <property type="entry name" value="NIF3 (NGG1p interacting factor 3)-like"/>
    <property type="match status" value="2"/>
</dbReference>
<keyword evidence="5" id="KW-1185">Reference proteome</keyword>
<keyword evidence="2 3" id="KW-0479">Metal-binding</keyword>
<dbReference type="InterPro" id="IPR036069">
    <property type="entry name" value="DUF34/NIF3_sf"/>
</dbReference>
<reference evidence="4 5" key="1">
    <citation type="submission" date="2020-07" db="EMBL/GenBank/DDBJ databases">
        <title>Taxonomic revisions and descriptions of new bacterial species based on genomic comparisons in the high-G+C-content subgroup of the family Alcaligenaceae.</title>
        <authorList>
            <person name="Szabo A."/>
            <person name="Felfoldi T."/>
        </authorList>
    </citation>
    <scope>NUCLEOTIDE SEQUENCE [LARGE SCALE GENOMIC DNA]</scope>
    <source>
        <strain evidence="4 5">DSM 25264</strain>
    </source>
</reference>
<organism evidence="4 5">
    <name type="scientific">Allopusillimonas soli</name>
    <dbReference type="NCBI Taxonomy" id="659016"/>
    <lineage>
        <taxon>Bacteria</taxon>
        <taxon>Pseudomonadati</taxon>
        <taxon>Pseudomonadota</taxon>
        <taxon>Betaproteobacteria</taxon>
        <taxon>Burkholderiales</taxon>
        <taxon>Alcaligenaceae</taxon>
        <taxon>Allopusillimonas</taxon>
    </lineage>
</organism>
<proteinExistence type="inferred from homology"/>
<dbReference type="Proteomes" id="UP000580517">
    <property type="component" value="Unassembled WGS sequence"/>
</dbReference>
<feature type="binding site" evidence="3">
    <location>
        <position position="67"/>
    </location>
    <ligand>
        <name>a divalent metal cation</name>
        <dbReference type="ChEBI" id="CHEBI:60240"/>
        <label>1</label>
    </ligand>
</feature>
<feature type="binding site" evidence="3">
    <location>
        <position position="104"/>
    </location>
    <ligand>
        <name>a divalent metal cation</name>
        <dbReference type="ChEBI" id="CHEBI:60240"/>
        <label>1</label>
    </ligand>
</feature>
<feature type="binding site" evidence="3">
    <location>
        <position position="226"/>
    </location>
    <ligand>
        <name>a divalent metal cation</name>
        <dbReference type="ChEBI" id="CHEBI:60240"/>
        <label>1</label>
    </ligand>
</feature>
<gene>
    <name evidence="4" type="ORF">H0A68_13925</name>
</gene>
<dbReference type="GO" id="GO:0005737">
    <property type="term" value="C:cytoplasm"/>
    <property type="evidence" value="ECO:0007669"/>
    <property type="project" value="TreeGrafter"/>
</dbReference>
<comment type="caution">
    <text evidence="4">The sequence shown here is derived from an EMBL/GenBank/DDBJ whole genome shotgun (WGS) entry which is preliminary data.</text>
</comment>
<dbReference type="SUPFAM" id="SSF102705">
    <property type="entry name" value="NIF3 (NGG1p interacting factor 3)-like"/>
    <property type="match status" value="1"/>
</dbReference>
<dbReference type="PANTHER" id="PTHR13799:SF14">
    <property type="entry name" value="GTP CYCLOHYDROLASE 1 TYPE 2 HOMOLOG"/>
    <property type="match status" value="1"/>
</dbReference>
<evidence type="ECO:0000256" key="3">
    <source>
        <dbReference type="PIRSR" id="PIRSR602678-1"/>
    </source>
</evidence>
<dbReference type="AlphaFoldDB" id="A0A853FGQ8"/>
<dbReference type="InterPro" id="IPR002678">
    <property type="entry name" value="DUF34/NIF3"/>
</dbReference>
<dbReference type="NCBIfam" id="TIGR00486">
    <property type="entry name" value="YbgI_SA1388"/>
    <property type="match status" value="1"/>
</dbReference>
<evidence type="ECO:0000313" key="5">
    <source>
        <dbReference type="Proteomes" id="UP000580517"/>
    </source>
</evidence>
<dbReference type="RefSeq" id="WP_129969929.1">
    <property type="nucleotide sequence ID" value="NZ_JACCEW010000004.1"/>
</dbReference>
<evidence type="ECO:0000256" key="2">
    <source>
        <dbReference type="ARBA" id="ARBA00022723"/>
    </source>
</evidence>
<protein>
    <submittedName>
        <fullName evidence="4">Nif3-like dinuclear metal center hexameric protein</fullName>
    </submittedName>
</protein>
<feature type="binding site" evidence="3">
    <location>
        <position position="230"/>
    </location>
    <ligand>
        <name>a divalent metal cation</name>
        <dbReference type="ChEBI" id="CHEBI:60240"/>
        <label>1</label>
    </ligand>
</feature>